<feature type="region of interest" description="Disordered" evidence="12">
    <location>
        <begin position="340"/>
        <end position="376"/>
    </location>
</feature>
<feature type="transmembrane region" description="Helical" evidence="13">
    <location>
        <begin position="89"/>
        <end position="110"/>
    </location>
</feature>
<feature type="transmembrane region" description="Helical" evidence="13">
    <location>
        <begin position="205"/>
        <end position="238"/>
    </location>
</feature>
<keyword evidence="4" id="KW-0997">Cell inner membrane</keyword>
<comment type="subcellular location">
    <subcellularLocation>
        <location evidence="1">Cell inner membrane</location>
        <topology evidence="1">Multi-pass membrane protein</topology>
    </subcellularLocation>
</comment>
<feature type="transmembrane region" description="Helical" evidence="13">
    <location>
        <begin position="29"/>
        <end position="47"/>
    </location>
</feature>
<evidence type="ECO:0000313" key="16">
    <source>
        <dbReference type="Proteomes" id="UP000297734"/>
    </source>
</evidence>
<dbReference type="PANTHER" id="PTHR38674:SF1">
    <property type="entry name" value="ALKANE 1-MONOOXYGENASE 1"/>
    <property type="match status" value="1"/>
</dbReference>
<evidence type="ECO:0000256" key="13">
    <source>
        <dbReference type="SAM" id="Phobius"/>
    </source>
</evidence>
<keyword evidence="6" id="KW-0479">Metal-binding</keyword>
<protein>
    <submittedName>
        <fullName evidence="15">Alkane 1-monooxygenase</fullName>
    </submittedName>
</protein>
<dbReference type="GO" id="GO:0004497">
    <property type="term" value="F:monooxygenase activity"/>
    <property type="evidence" value="ECO:0007669"/>
    <property type="project" value="UniProtKB-KW"/>
</dbReference>
<keyword evidence="16" id="KW-1185">Reference proteome</keyword>
<evidence type="ECO:0000256" key="12">
    <source>
        <dbReference type="SAM" id="MobiDB-lite"/>
    </source>
</evidence>
<keyword evidence="9" id="KW-0408">Iron</keyword>
<dbReference type="Pfam" id="PF00487">
    <property type="entry name" value="FA_desaturase"/>
    <property type="match status" value="1"/>
</dbReference>
<feature type="domain" description="Fatty acid desaturase" evidence="14">
    <location>
        <begin position="93"/>
        <end position="295"/>
    </location>
</feature>
<evidence type="ECO:0000256" key="4">
    <source>
        <dbReference type="ARBA" id="ARBA00022519"/>
    </source>
</evidence>
<organism evidence="15 16">
    <name type="scientific">Pseudomonas nabeulensis</name>
    <dbReference type="NCBI Taxonomy" id="2293833"/>
    <lineage>
        <taxon>Bacteria</taxon>
        <taxon>Pseudomonadati</taxon>
        <taxon>Pseudomonadota</taxon>
        <taxon>Gammaproteobacteria</taxon>
        <taxon>Pseudomonadales</taxon>
        <taxon>Pseudomonadaceae</taxon>
        <taxon>Pseudomonas</taxon>
    </lineage>
</organism>
<dbReference type="Proteomes" id="UP000297734">
    <property type="component" value="Unassembled WGS sequence"/>
</dbReference>
<comment type="caution">
    <text evidence="15">The sequence shown here is derived from an EMBL/GenBank/DDBJ whole genome shotgun (WGS) entry which is preliminary data.</text>
</comment>
<comment type="similarity">
    <text evidence="2">Belongs to the fatty acid desaturase type 1 family. AlkB subfamily.</text>
</comment>
<evidence type="ECO:0000259" key="14">
    <source>
        <dbReference type="Pfam" id="PF00487"/>
    </source>
</evidence>
<feature type="transmembrane region" description="Helical" evidence="13">
    <location>
        <begin position="302"/>
        <end position="320"/>
    </location>
</feature>
<evidence type="ECO:0000256" key="3">
    <source>
        <dbReference type="ARBA" id="ARBA00022475"/>
    </source>
</evidence>
<dbReference type="InterPro" id="IPR033885">
    <property type="entry name" value="AlkB/XylM"/>
</dbReference>
<evidence type="ECO:0000256" key="10">
    <source>
        <dbReference type="ARBA" id="ARBA00023033"/>
    </source>
</evidence>
<evidence type="ECO:0000256" key="1">
    <source>
        <dbReference type="ARBA" id="ARBA00004429"/>
    </source>
</evidence>
<keyword evidence="11 13" id="KW-0472">Membrane</keyword>
<dbReference type="OrthoDB" id="4759734at2"/>
<gene>
    <name evidence="15" type="ORF">DYL61_03450</name>
</gene>
<evidence type="ECO:0000256" key="9">
    <source>
        <dbReference type="ARBA" id="ARBA00023004"/>
    </source>
</evidence>
<evidence type="ECO:0000256" key="5">
    <source>
        <dbReference type="ARBA" id="ARBA00022692"/>
    </source>
</evidence>
<dbReference type="InterPro" id="IPR005804">
    <property type="entry name" value="FA_desaturase_dom"/>
</dbReference>
<evidence type="ECO:0000256" key="6">
    <source>
        <dbReference type="ARBA" id="ARBA00022723"/>
    </source>
</evidence>
<keyword evidence="3" id="KW-1003">Cell membrane</keyword>
<evidence type="ECO:0000256" key="11">
    <source>
        <dbReference type="ARBA" id="ARBA00023136"/>
    </source>
</evidence>
<dbReference type="EMBL" id="QUZT01000004">
    <property type="protein sequence ID" value="TFY95342.1"/>
    <property type="molecule type" value="Genomic_DNA"/>
</dbReference>
<keyword evidence="10 15" id="KW-0503">Monooxygenase</keyword>
<dbReference type="GO" id="GO:0046872">
    <property type="term" value="F:metal ion binding"/>
    <property type="evidence" value="ECO:0007669"/>
    <property type="project" value="UniProtKB-KW"/>
</dbReference>
<dbReference type="GO" id="GO:0005886">
    <property type="term" value="C:plasma membrane"/>
    <property type="evidence" value="ECO:0007669"/>
    <property type="project" value="UniProtKB-SubCell"/>
</dbReference>
<name>A0A4Z0B8F9_9PSED</name>
<feature type="compositionally biased region" description="Basic and acidic residues" evidence="12">
    <location>
        <begin position="361"/>
        <end position="376"/>
    </location>
</feature>
<keyword evidence="5 13" id="KW-0812">Transmembrane</keyword>
<dbReference type="GO" id="GO:0006629">
    <property type="term" value="P:lipid metabolic process"/>
    <property type="evidence" value="ECO:0007669"/>
    <property type="project" value="InterPro"/>
</dbReference>
<dbReference type="CDD" id="cd03512">
    <property type="entry name" value="Alkane-hydroxylase"/>
    <property type="match status" value="1"/>
</dbReference>
<proteinExistence type="inferred from homology"/>
<evidence type="ECO:0000313" key="15">
    <source>
        <dbReference type="EMBL" id="TFY95342.1"/>
    </source>
</evidence>
<feature type="compositionally biased region" description="Basic and acidic residues" evidence="12">
    <location>
        <begin position="340"/>
        <end position="354"/>
    </location>
</feature>
<dbReference type="RefSeq" id="WP_135307213.1">
    <property type="nucleotide sequence ID" value="NZ_QUZT01000004.1"/>
</dbReference>
<feature type="transmembrane region" description="Helical" evidence="13">
    <location>
        <begin position="59"/>
        <end position="83"/>
    </location>
</feature>
<evidence type="ECO:0000256" key="2">
    <source>
        <dbReference type="ARBA" id="ARBA00010823"/>
    </source>
</evidence>
<evidence type="ECO:0000256" key="8">
    <source>
        <dbReference type="ARBA" id="ARBA00023002"/>
    </source>
</evidence>
<evidence type="ECO:0000256" key="7">
    <source>
        <dbReference type="ARBA" id="ARBA00022989"/>
    </source>
</evidence>
<dbReference type="PANTHER" id="PTHR38674">
    <property type="entry name" value="ALKANE 1-MONOOXYGENASE 1"/>
    <property type="match status" value="1"/>
</dbReference>
<keyword evidence="7 13" id="KW-1133">Transmembrane helix</keyword>
<keyword evidence="8" id="KW-0560">Oxidoreductase</keyword>
<dbReference type="AlphaFoldDB" id="A0A4Z0B8F9"/>
<feature type="transmembrane region" description="Helical" evidence="13">
    <location>
        <begin position="7"/>
        <end position="23"/>
    </location>
</feature>
<accession>A0A4Z0B8F9</accession>
<reference evidence="15 16" key="1">
    <citation type="journal article" date="2019" name="Syst. Appl. Microbiol.">
        <title>New species of pathogenic Pseudomonas isolated from citrus in Tunisia: Proposal of Pseudomonas kairouanensis sp. nov. and Pseudomonas nabeulensis sp. nov.</title>
        <authorList>
            <person name="Oueslati M."/>
            <person name="Mulet M."/>
            <person name="Gomila M."/>
            <person name="Berge O."/>
            <person name="Hajlaoui M.R."/>
            <person name="Lalucat J."/>
            <person name="Sadfi-Zouaoui N."/>
            <person name="Garcia-Valdes E."/>
        </authorList>
    </citation>
    <scope>NUCLEOTIDE SEQUENCE [LARGE SCALE GENOMIC DNA]</scope>
    <source>
        <strain evidence="15 16">E10B</strain>
    </source>
</reference>
<sequence length="376" mass="43010">MLDYIKYYLAPCIQILATLGFYWGGDYVWIAIAAFPALAIGDALLPYDLKKRNMKSHFWAYLPVWLSTLMLPVMYVVFAWSIANHDLTYWQMIAGVLGCAWLSVVPGVPATHELYHSRGRLARFAGRYGQIAFLDTMRMEVHVVGHHRDVGTAEDCDTASRGTNLYSFVFRSMIMSTGLEMKLDADTLEKRGHTRYGIRHSVWRALLTVVVFLTGIYFIGGWVAVGLCFAAMLIARFWVEAFNYYQHYGQIRVEGTPIEKHHVWNHYGTLSRLVAFEITNHADHHLNSYIPYYKLVPDEGAIPVRSIIVCFLSGFIPPLWHNVIIKPALRRWDSEHASPAERRLAQEQNRRAGWEDWFDDQGGRGKKPDKSALAHG</sequence>